<dbReference type="AlphaFoldDB" id="A0AAN8JS14"/>
<sequence>MGPLNLSVMFYLTAFLSFSLCSADDKCGSNFSEGDKWFDGCNWCTCEADGQRCTKAVCSISDNKHPRQACKKPGESWRDGCFHCQCLPKGIRCKVNKRCVKSLSDAPADCRIPVTDQNLCICGLDGVPSCAWTSLSQSSDSQDKHQNGILLSEQQVTSNIELHDDASEKEYSDQPIPLIPSKEKGCHIGSRWYEGGQRCYCDDESGVTCGNPRFMARKVDGYKIRRKKCKAGKQWNDKCKYCVCKVKGLSFCRIDRICMRNKKIGHSSRSTRRCTGKSCNLLKLNGMTECKIGDHWKDGCKRCRCNKKGKPVCKSRHCNQSTDDKTDGNVLPSRRLPTGGLIPESKTPFKMPDKPRFRMPTFFPGIRFDRKEKPVPIFNCNGFKPGEKYWDNCNLCHCTTNGDPMCYSKLC</sequence>
<feature type="chain" id="PRO_5043023885" evidence="4">
    <location>
        <begin position="24"/>
        <end position="411"/>
    </location>
</feature>
<evidence type="ECO:0000256" key="2">
    <source>
        <dbReference type="ARBA" id="ARBA00022525"/>
    </source>
</evidence>
<name>A0AAN8JS14_PATCE</name>
<comment type="caution">
    <text evidence="5">The sequence shown here is derived from an EMBL/GenBank/DDBJ whole genome shotgun (WGS) entry which is preliminary data.</text>
</comment>
<dbReference type="EMBL" id="JAZGQO010000008">
    <property type="protein sequence ID" value="KAK6179048.1"/>
    <property type="molecule type" value="Genomic_DNA"/>
</dbReference>
<evidence type="ECO:0000256" key="4">
    <source>
        <dbReference type="SAM" id="SignalP"/>
    </source>
</evidence>
<accession>A0AAN8JS14</accession>
<dbReference type="GO" id="GO:0005576">
    <property type="term" value="C:extracellular region"/>
    <property type="evidence" value="ECO:0007669"/>
    <property type="project" value="UniProtKB-SubCell"/>
</dbReference>
<gene>
    <name evidence="5" type="ORF">SNE40_011495</name>
</gene>
<dbReference type="SUPFAM" id="SSF57283">
    <property type="entry name" value="PMP inhibitors"/>
    <property type="match status" value="1"/>
</dbReference>
<dbReference type="Proteomes" id="UP001347796">
    <property type="component" value="Unassembled WGS sequence"/>
</dbReference>
<evidence type="ECO:0000313" key="6">
    <source>
        <dbReference type="Proteomes" id="UP001347796"/>
    </source>
</evidence>
<evidence type="ECO:0000256" key="3">
    <source>
        <dbReference type="SAM" id="MobiDB-lite"/>
    </source>
</evidence>
<organism evidence="5 6">
    <name type="scientific">Patella caerulea</name>
    <name type="common">Rayed Mediterranean limpet</name>
    <dbReference type="NCBI Taxonomy" id="87958"/>
    <lineage>
        <taxon>Eukaryota</taxon>
        <taxon>Metazoa</taxon>
        <taxon>Spiralia</taxon>
        <taxon>Lophotrochozoa</taxon>
        <taxon>Mollusca</taxon>
        <taxon>Gastropoda</taxon>
        <taxon>Patellogastropoda</taxon>
        <taxon>Patelloidea</taxon>
        <taxon>Patellidae</taxon>
        <taxon>Patella</taxon>
    </lineage>
</organism>
<keyword evidence="4" id="KW-0732">Signal</keyword>
<reference evidence="5 6" key="1">
    <citation type="submission" date="2024-01" db="EMBL/GenBank/DDBJ databases">
        <title>The genome of the rayed Mediterranean limpet Patella caerulea (Linnaeus, 1758).</title>
        <authorList>
            <person name="Anh-Thu Weber A."/>
            <person name="Halstead-Nussloch G."/>
        </authorList>
    </citation>
    <scope>NUCLEOTIDE SEQUENCE [LARGE SCALE GENOMIC DNA]</scope>
    <source>
        <strain evidence="5">AATW-2023a</strain>
        <tissue evidence="5">Whole specimen</tissue>
    </source>
</reference>
<dbReference type="GO" id="GO:0030414">
    <property type="term" value="F:peptidase inhibitor activity"/>
    <property type="evidence" value="ECO:0007669"/>
    <property type="project" value="InterPro"/>
</dbReference>
<feature type="signal peptide" evidence="4">
    <location>
        <begin position="1"/>
        <end position="23"/>
    </location>
</feature>
<keyword evidence="6" id="KW-1185">Reference proteome</keyword>
<protein>
    <submittedName>
        <fullName evidence="5">Uncharacterized protein</fullName>
    </submittedName>
</protein>
<proteinExistence type="predicted"/>
<comment type="subcellular location">
    <subcellularLocation>
        <location evidence="1">Secreted</location>
    </subcellularLocation>
</comment>
<evidence type="ECO:0000256" key="1">
    <source>
        <dbReference type="ARBA" id="ARBA00004613"/>
    </source>
</evidence>
<dbReference type="InterPro" id="IPR036201">
    <property type="entry name" value="Pacifastin_dom_sf"/>
</dbReference>
<keyword evidence="2" id="KW-0964">Secreted</keyword>
<feature type="region of interest" description="Disordered" evidence="3">
    <location>
        <begin position="316"/>
        <end position="354"/>
    </location>
</feature>
<evidence type="ECO:0000313" key="5">
    <source>
        <dbReference type="EMBL" id="KAK6179048.1"/>
    </source>
</evidence>